<reference evidence="2 3" key="1">
    <citation type="journal article" date="2012" name="BMC Genomics">
        <title>Comparative genomics of bacteria in the genus Providencia isolated from wild Drosophila melanogaster.</title>
        <authorList>
            <person name="Galac M.R."/>
            <person name="Lazzaro B.P."/>
        </authorList>
    </citation>
    <scope>NUCLEOTIDE SEQUENCE [LARGE SCALE GENOMIC DNA]</scope>
    <source>
        <strain evidence="2 3">DSM 19967</strain>
    </source>
</reference>
<keyword evidence="1" id="KW-0732">Signal</keyword>
<dbReference type="PATRIC" id="fig|1141660.3.peg.211"/>
<protein>
    <recommendedName>
        <fullName evidence="4">DUF1454 family protein</fullName>
    </recommendedName>
</protein>
<evidence type="ECO:0008006" key="4">
    <source>
        <dbReference type="Google" id="ProtNLM"/>
    </source>
</evidence>
<organism evidence="2 3">
    <name type="scientific">Providencia sneebia DSM 19967</name>
    <dbReference type="NCBI Taxonomy" id="1141660"/>
    <lineage>
        <taxon>Bacteria</taxon>
        <taxon>Pseudomonadati</taxon>
        <taxon>Pseudomonadota</taxon>
        <taxon>Gammaproteobacteria</taxon>
        <taxon>Enterobacterales</taxon>
        <taxon>Morganellaceae</taxon>
        <taxon>Providencia</taxon>
    </lineage>
</organism>
<gene>
    <name evidence="2" type="ORF">OO7_01071</name>
</gene>
<evidence type="ECO:0000313" key="3">
    <source>
        <dbReference type="Proteomes" id="UP000010290"/>
    </source>
</evidence>
<dbReference type="EMBL" id="AKKN01000002">
    <property type="protein sequence ID" value="EKT61253.1"/>
    <property type="molecule type" value="Genomic_DNA"/>
</dbReference>
<dbReference type="InterPro" id="IPR009918">
    <property type="entry name" value="DUF1454"/>
</dbReference>
<evidence type="ECO:0000313" key="2">
    <source>
        <dbReference type="EMBL" id="EKT61253.1"/>
    </source>
</evidence>
<accession>K8WKW6</accession>
<feature type="chain" id="PRO_5003921715" description="DUF1454 family protein" evidence="1">
    <location>
        <begin position="27"/>
        <end position="204"/>
    </location>
</feature>
<keyword evidence="3" id="KW-1185">Reference proteome</keyword>
<dbReference type="Proteomes" id="UP000010290">
    <property type="component" value="Chromosome"/>
</dbReference>
<sequence length="204" mass="23175">MKRYTLRTIHCIITVFVLSLPHLTFAQKVPTLPNSDFEVAYLSADAPSFELTIPQFRQQFSQANPDLPLHEYKVISSQDISAPYIRAVSRINPNIYSSAVLERGSEKIKSLQITLLSTESAEENKKNQEIIERYILALVQQFTPTTHFDKSVELTKSLNKFNADKSQTLAEEARVDTVRYVLVKSDNNVLTFAVEPIKLETETP</sequence>
<evidence type="ECO:0000256" key="1">
    <source>
        <dbReference type="SAM" id="SignalP"/>
    </source>
</evidence>
<dbReference type="AlphaFoldDB" id="K8WKW6"/>
<feature type="signal peptide" evidence="1">
    <location>
        <begin position="1"/>
        <end position="26"/>
    </location>
</feature>
<proteinExistence type="predicted"/>
<dbReference type="OrthoDB" id="6503911at2"/>
<name>K8WKW6_9GAMM</name>
<dbReference type="Pfam" id="PF07305">
    <property type="entry name" value="DUF1454"/>
    <property type="match status" value="1"/>
</dbReference>
<comment type="caution">
    <text evidence="2">The sequence shown here is derived from an EMBL/GenBank/DDBJ whole genome shotgun (WGS) entry which is preliminary data.</text>
</comment>
<dbReference type="RefSeq" id="WP_008914110.1">
    <property type="nucleotide sequence ID" value="NZ_CM001773.1"/>
</dbReference>
<dbReference type="HOGENOM" id="CLU_103682_0_0_6"/>